<accession>A0A917VUH5</accession>
<evidence type="ECO:0000313" key="2">
    <source>
        <dbReference type="EMBL" id="GGL15790.1"/>
    </source>
</evidence>
<name>A0A917VUH5_9ACTN</name>
<proteinExistence type="predicted"/>
<dbReference type="EMBL" id="BMNT01000052">
    <property type="protein sequence ID" value="GGL15790.1"/>
    <property type="molecule type" value="Genomic_DNA"/>
</dbReference>
<evidence type="ECO:0000256" key="1">
    <source>
        <dbReference type="SAM" id="MobiDB-lite"/>
    </source>
</evidence>
<dbReference type="Proteomes" id="UP000645217">
    <property type="component" value="Unassembled WGS sequence"/>
</dbReference>
<feature type="compositionally biased region" description="Polar residues" evidence="1">
    <location>
        <begin position="38"/>
        <end position="49"/>
    </location>
</feature>
<reference evidence="2" key="2">
    <citation type="submission" date="2020-09" db="EMBL/GenBank/DDBJ databases">
        <authorList>
            <person name="Sun Q."/>
            <person name="Ohkuma M."/>
        </authorList>
    </citation>
    <scope>NUCLEOTIDE SEQUENCE</scope>
    <source>
        <strain evidence="2">JCM 13064</strain>
    </source>
</reference>
<sequence>MTLTMCSTTGSGEAKYRALSAVTAAPPISSLRRIAPATTGTRLSATSPAGTHHPAPRADRPAEAGALPCPSTARPPRTGRGECIVLSSLMPRS</sequence>
<comment type="caution">
    <text evidence="2">The sequence shown here is derived from an EMBL/GenBank/DDBJ whole genome shotgun (WGS) entry which is preliminary data.</text>
</comment>
<evidence type="ECO:0000313" key="3">
    <source>
        <dbReference type="Proteomes" id="UP000645217"/>
    </source>
</evidence>
<organism evidence="2 3">
    <name type="scientific">Sphaerisporangium melleum</name>
    <dbReference type="NCBI Taxonomy" id="321316"/>
    <lineage>
        <taxon>Bacteria</taxon>
        <taxon>Bacillati</taxon>
        <taxon>Actinomycetota</taxon>
        <taxon>Actinomycetes</taxon>
        <taxon>Streptosporangiales</taxon>
        <taxon>Streptosporangiaceae</taxon>
        <taxon>Sphaerisporangium</taxon>
    </lineage>
</organism>
<protein>
    <submittedName>
        <fullName evidence="2">Uncharacterized protein</fullName>
    </submittedName>
</protein>
<feature type="region of interest" description="Disordered" evidence="1">
    <location>
        <begin position="32"/>
        <end position="93"/>
    </location>
</feature>
<gene>
    <name evidence="2" type="ORF">GCM10007964_67220</name>
</gene>
<keyword evidence="3" id="KW-1185">Reference proteome</keyword>
<reference evidence="2" key="1">
    <citation type="journal article" date="2014" name="Int. J. Syst. Evol. Microbiol.">
        <title>Complete genome sequence of Corynebacterium casei LMG S-19264T (=DSM 44701T), isolated from a smear-ripened cheese.</title>
        <authorList>
            <consortium name="US DOE Joint Genome Institute (JGI-PGF)"/>
            <person name="Walter F."/>
            <person name="Albersmeier A."/>
            <person name="Kalinowski J."/>
            <person name="Ruckert C."/>
        </authorList>
    </citation>
    <scope>NUCLEOTIDE SEQUENCE</scope>
    <source>
        <strain evidence="2">JCM 13064</strain>
    </source>
</reference>
<dbReference type="AlphaFoldDB" id="A0A917VUH5"/>